<dbReference type="Gene3D" id="3.40.605.10">
    <property type="entry name" value="Aldehyde Dehydrogenase, Chain A, domain 1"/>
    <property type="match status" value="3"/>
</dbReference>
<sequence>MGSMVASVEEIGAAAAPQAVERRLGELRATFESGRTRPLSWRQSQLRGLLRLLADKEEEAFRALHDDLGKHRAEAYRDEVGVLTKSANAALREIGKWAAPEKASSTHYLVTLQRILFVRLAHQLLLEPNSAVSWMGAQVWVPLVAFPASAQVVPEPLGVVLIFSCWNFPLGLSLEPLIGAIAAGNAVALKPSELAPATARFLEENIGEYLDATAVKVIQGGPAVGEQLMEHRWDKVEPLALAGCPRVARVVMAAAVKHLTPVALELGGKCPCIFDAVAGRRNLQTSVNRVIFAKWSSCAGQACIAIDYVLVEERFAPTLKIILTASRARFSWLMKIKLLKSTLKRFIADSDQMARIVNGRHFQRLSNLLKDPAVAASILHGGGLDAKNLAKKMNENGVSFLVVQVKKIEDSIAFVRARPKPLAVYAFTDSAPLKRRIVEETSSGSVTFNDAVVQFGVDTLPFGGVGQSGFGQYHGKYSFEMFSHKKAVLRRGFLVEAMLRYPPWDEQKIAMMRHLFRYDYVRFIFTFLGLRR</sequence>
<dbReference type="AlphaFoldDB" id="M8BRK1"/>
<evidence type="ECO:0000256" key="2">
    <source>
        <dbReference type="ARBA" id="ARBA00023002"/>
    </source>
</evidence>
<dbReference type="Gene3D" id="3.40.309.10">
    <property type="entry name" value="Aldehyde Dehydrogenase, Chain A, domain 2"/>
    <property type="match status" value="2"/>
</dbReference>
<evidence type="ECO:0000313" key="5">
    <source>
        <dbReference type="EnsemblPlants" id="EMT24433"/>
    </source>
</evidence>
<protein>
    <recommendedName>
        <fullName evidence="3">Aldehyde dehydrogenase</fullName>
    </recommendedName>
</protein>
<evidence type="ECO:0000256" key="3">
    <source>
        <dbReference type="PIRNR" id="PIRNR036492"/>
    </source>
</evidence>
<dbReference type="EnsemblPlants" id="EMT24433">
    <property type="protein sequence ID" value="EMT24433"/>
    <property type="gene ID" value="F775_14764"/>
</dbReference>
<accession>M8BRK1</accession>
<dbReference type="GO" id="GO:0006081">
    <property type="term" value="P:aldehyde metabolic process"/>
    <property type="evidence" value="ECO:0007669"/>
    <property type="project" value="InterPro"/>
</dbReference>
<dbReference type="InterPro" id="IPR015590">
    <property type="entry name" value="Aldehyde_DH_dom"/>
</dbReference>
<dbReference type="InterPro" id="IPR012394">
    <property type="entry name" value="Aldehyde_DH_NAD(P)"/>
</dbReference>
<dbReference type="GO" id="GO:0004029">
    <property type="term" value="F:aldehyde dehydrogenase (NAD+) activity"/>
    <property type="evidence" value="ECO:0007669"/>
    <property type="project" value="TreeGrafter"/>
</dbReference>
<keyword evidence="2 3" id="KW-0560">Oxidoreductase</keyword>
<dbReference type="PANTHER" id="PTHR43570:SF17">
    <property type="entry name" value="ALDEHYDE DEHYDROGENASE FAMILY 3 MEMBER F1"/>
    <property type="match status" value="1"/>
</dbReference>
<comment type="similarity">
    <text evidence="1 3">Belongs to the aldehyde dehydrogenase family.</text>
</comment>
<dbReference type="Pfam" id="PF00171">
    <property type="entry name" value="Aldedh"/>
    <property type="match status" value="2"/>
</dbReference>
<dbReference type="SUPFAM" id="SSF53720">
    <property type="entry name" value="ALDH-like"/>
    <property type="match status" value="1"/>
</dbReference>
<name>M8BRK1_AEGTA</name>
<reference evidence="5" key="1">
    <citation type="submission" date="2015-06" db="UniProtKB">
        <authorList>
            <consortium name="EnsemblPlants"/>
        </authorList>
    </citation>
    <scope>IDENTIFICATION</scope>
</reference>
<evidence type="ECO:0000256" key="1">
    <source>
        <dbReference type="ARBA" id="ARBA00009986"/>
    </source>
</evidence>
<feature type="domain" description="Aldehyde dehydrogenase" evidence="4">
    <location>
        <begin position="150"/>
        <end position="325"/>
    </location>
</feature>
<dbReference type="GO" id="GO:0005737">
    <property type="term" value="C:cytoplasm"/>
    <property type="evidence" value="ECO:0007669"/>
    <property type="project" value="TreeGrafter"/>
</dbReference>
<dbReference type="InterPro" id="IPR016161">
    <property type="entry name" value="Ald_DH/histidinol_DH"/>
</dbReference>
<dbReference type="InterPro" id="IPR016163">
    <property type="entry name" value="Ald_DH_C"/>
</dbReference>
<evidence type="ECO:0000259" key="4">
    <source>
        <dbReference type="Pfam" id="PF00171"/>
    </source>
</evidence>
<dbReference type="PIRSF" id="PIRSF036492">
    <property type="entry name" value="ALDH"/>
    <property type="match status" value="1"/>
</dbReference>
<dbReference type="InterPro" id="IPR016162">
    <property type="entry name" value="Ald_DH_N"/>
</dbReference>
<organism evidence="5">
    <name type="scientific">Aegilops tauschii</name>
    <name type="common">Tausch's goatgrass</name>
    <name type="synonym">Aegilops squarrosa</name>
    <dbReference type="NCBI Taxonomy" id="37682"/>
    <lineage>
        <taxon>Eukaryota</taxon>
        <taxon>Viridiplantae</taxon>
        <taxon>Streptophyta</taxon>
        <taxon>Embryophyta</taxon>
        <taxon>Tracheophyta</taxon>
        <taxon>Spermatophyta</taxon>
        <taxon>Magnoliopsida</taxon>
        <taxon>Liliopsida</taxon>
        <taxon>Poales</taxon>
        <taxon>Poaceae</taxon>
        <taxon>BOP clade</taxon>
        <taxon>Pooideae</taxon>
        <taxon>Triticodae</taxon>
        <taxon>Triticeae</taxon>
        <taxon>Triticinae</taxon>
        <taxon>Aegilops</taxon>
    </lineage>
</organism>
<proteinExistence type="inferred from homology"/>
<feature type="domain" description="Aldehyde dehydrogenase" evidence="4">
    <location>
        <begin position="401"/>
        <end position="488"/>
    </location>
</feature>
<dbReference type="PANTHER" id="PTHR43570">
    <property type="entry name" value="ALDEHYDE DEHYDROGENASE"/>
    <property type="match status" value="1"/>
</dbReference>